<dbReference type="Proteomes" id="UP000709466">
    <property type="component" value="Unassembled WGS sequence"/>
</dbReference>
<dbReference type="RefSeq" id="WP_167637279.1">
    <property type="nucleotide sequence ID" value="NZ_JAATOP010000003.1"/>
</dbReference>
<gene>
    <name evidence="3" type="ORF">HCZ30_05605</name>
</gene>
<dbReference type="InterPro" id="IPR001789">
    <property type="entry name" value="Sig_transdc_resp-reg_receiver"/>
</dbReference>
<dbReference type="SUPFAM" id="SSF56112">
    <property type="entry name" value="Protein kinase-like (PK-like)"/>
    <property type="match status" value="1"/>
</dbReference>
<keyword evidence="1" id="KW-0597">Phosphoprotein</keyword>
<dbReference type="InterPro" id="IPR011006">
    <property type="entry name" value="CheY-like_superfamily"/>
</dbReference>
<evidence type="ECO:0000313" key="3">
    <source>
        <dbReference type="EMBL" id="NIY71909.1"/>
    </source>
</evidence>
<proteinExistence type="predicted"/>
<accession>A0ABX0VV24</accession>
<evidence type="ECO:0000259" key="2">
    <source>
        <dbReference type="PROSITE" id="PS50110"/>
    </source>
</evidence>
<protein>
    <submittedName>
        <fullName evidence="3">Response regulator</fullName>
    </submittedName>
</protein>
<name>A0ABX0VV24_9RHOB</name>
<keyword evidence="4" id="KW-1185">Reference proteome</keyword>
<feature type="domain" description="Response regulatory" evidence="2">
    <location>
        <begin position="2"/>
        <end position="131"/>
    </location>
</feature>
<comment type="caution">
    <text evidence="3">The sequence shown here is derived from an EMBL/GenBank/DDBJ whole genome shotgun (WGS) entry which is preliminary data.</text>
</comment>
<organism evidence="3 4">
    <name type="scientific">Marivivens donghaensis</name>
    <dbReference type="NCBI Taxonomy" id="1699413"/>
    <lineage>
        <taxon>Bacteria</taxon>
        <taxon>Pseudomonadati</taxon>
        <taxon>Pseudomonadota</taxon>
        <taxon>Alphaproteobacteria</taxon>
        <taxon>Rhodobacterales</taxon>
        <taxon>Paracoccaceae</taxon>
        <taxon>Marivivens group</taxon>
        <taxon>Marivivens</taxon>
    </lineage>
</organism>
<dbReference type="EMBL" id="JAATOP010000003">
    <property type="protein sequence ID" value="NIY71909.1"/>
    <property type="molecule type" value="Genomic_DNA"/>
</dbReference>
<dbReference type="CDD" id="cd00156">
    <property type="entry name" value="REC"/>
    <property type="match status" value="1"/>
</dbReference>
<evidence type="ECO:0000313" key="4">
    <source>
        <dbReference type="Proteomes" id="UP000709466"/>
    </source>
</evidence>
<dbReference type="PROSITE" id="PS50110">
    <property type="entry name" value="RESPONSE_REGULATORY"/>
    <property type="match status" value="1"/>
</dbReference>
<dbReference type="SUPFAM" id="SSF52172">
    <property type="entry name" value="CheY-like"/>
    <property type="match status" value="1"/>
</dbReference>
<sequence>MRILLVEDDVSFSKTLEKSLLTIPNCEIDTVTSQNDAIARLEADFYDLIILDREIAPSGDRALEASKEHGWSLFLYIEANSPGIPVRFLSGYWDTGLASDLMNYARPSRACGIGKTVPHYQGQEKIKVHLLRKEIEEMAQRIGSIDGIPVTIEKRNSPARPEEERVLRIFANLRGGVSVRAVPFTDGLSGASVHKVELLNAYGVPIDVCVAKIGPSKEIQTEQIKHRDYFTKLKGHCVPNGTEVIDAGAGAWSGAFYSIAGADTRTLFETVETDVDVACAIVVGIEAAQEPWINSAINFNRSVRQIRQRYIGNSKIQGIEKYTEQLNMEDGEAITVASRECIQHRDLHGANILVGDGGGFHIIDYAEAQNECACADGIMLELSVLFHKDSTPLREKWPSAKNLENWCDLDLYLENCPFPSFIRACREWALRNSGSSEELWATAYAIALRQLQYSDVVKENAISVAECCLNQLIASAGVEG</sequence>
<reference evidence="3 4" key="1">
    <citation type="submission" date="2020-03" db="EMBL/GenBank/DDBJ databases">
        <title>Bacterial isolates of synthetic phycosphere.</title>
        <authorList>
            <person name="Fu H."/>
            <person name="Moran M.A."/>
        </authorList>
    </citation>
    <scope>NUCLEOTIDE SEQUENCE [LARGE SCALE GENOMIC DNA]</scope>
    <source>
        <strain evidence="3 4">HF1</strain>
    </source>
</reference>
<dbReference type="Gene3D" id="3.40.50.2300">
    <property type="match status" value="1"/>
</dbReference>
<feature type="modified residue" description="4-aspartylphosphate" evidence="1">
    <location>
        <position position="52"/>
    </location>
</feature>
<dbReference type="InterPro" id="IPR011009">
    <property type="entry name" value="Kinase-like_dom_sf"/>
</dbReference>
<evidence type="ECO:0000256" key="1">
    <source>
        <dbReference type="PROSITE-ProRule" id="PRU00169"/>
    </source>
</evidence>